<accession>D9PI78</accession>
<proteinExistence type="predicted"/>
<dbReference type="AlphaFoldDB" id="D9PI78"/>
<reference evidence="1" key="1">
    <citation type="submission" date="2010-07" db="EMBL/GenBank/DDBJ databases">
        <authorList>
            <consortium name="CONSOLIDER consortium CSD2007-00005"/>
            <person name="Guazzaroni M.-E."/>
            <person name="Richter M."/>
            <person name="Garcia-Salamanca A."/>
            <person name="Yarza P."/>
            <person name="Ferrer M."/>
        </authorList>
    </citation>
    <scope>NUCLEOTIDE SEQUENCE</scope>
</reference>
<sequence length="177" mass="20554">MDFNFKKWRESKHGDGKLIYDHTGNISTELIINVIDEMGVKMAGDSSGVRRNLSQILIEALQNIFHHRKKDVKEHHEDYETFIIVKNNGSYRLTTGNFIDIHSIKDLKNRIDMINQLSPEEVKSLFKIMLNNNVFSDKGGAGLGIIDIAKRSAHRLNYCFYPVDKNYYFFSLDIEIR</sequence>
<dbReference type="EMBL" id="ADZX01000413">
    <property type="protein sequence ID" value="EFK96738.1"/>
    <property type="molecule type" value="Genomic_DNA"/>
</dbReference>
<dbReference type="Pfam" id="PF19788">
    <property type="entry name" value="DUF6272"/>
    <property type="match status" value="1"/>
</dbReference>
<evidence type="ECO:0000313" key="1">
    <source>
        <dbReference type="EMBL" id="EFK96738.1"/>
    </source>
</evidence>
<comment type="caution">
    <text evidence="1">The sequence shown here is derived from an EMBL/GenBank/DDBJ whole genome shotgun (WGS) entry which is preliminary data.</text>
</comment>
<gene>
    <name evidence="1" type="ORF">LDC_1234</name>
</gene>
<name>D9PI78_9ZZZZ</name>
<reference evidence="1" key="2">
    <citation type="journal article" date="2011" name="Microb. Ecol.">
        <title>Taxonomic and Functional Metagenomic Profiling of the Microbial Community in the Anoxic Sediment of a Sub-saline Shallow Lake (Laguna de Carrizo, Central Spain).</title>
        <authorList>
            <person name="Ferrer M."/>
            <person name="Guazzaroni M.E."/>
            <person name="Richter M."/>
            <person name="Garcia-Salamanca A."/>
            <person name="Yarza P."/>
            <person name="Suarez-Suarez A."/>
            <person name="Solano J."/>
            <person name="Alcaide M."/>
            <person name="van Dillewijn P."/>
            <person name="Molina-Henares M.A."/>
            <person name="Lopez-Cortes N."/>
            <person name="Al-Ramahi Y."/>
            <person name="Guerrero C."/>
            <person name="Acosta A."/>
            <person name="de Eugenio L.I."/>
            <person name="Martinez V."/>
            <person name="Marques S."/>
            <person name="Rojo F."/>
            <person name="Santero E."/>
            <person name="Genilloud O."/>
            <person name="Perez-Perez J."/>
            <person name="Rossello-Mora R."/>
            <person name="Ramos J.L."/>
        </authorList>
    </citation>
    <scope>NUCLEOTIDE SEQUENCE</scope>
</reference>
<protein>
    <submittedName>
        <fullName evidence="1">Uncharacterized protein</fullName>
    </submittedName>
</protein>
<organism evidence="1">
    <name type="scientific">sediment metagenome</name>
    <dbReference type="NCBI Taxonomy" id="749907"/>
    <lineage>
        <taxon>unclassified sequences</taxon>
        <taxon>metagenomes</taxon>
        <taxon>ecological metagenomes</taxon>
    </lineage>
</organism>
<dbReference type="InterPro" id="IPR046239">
    <property type="entry name" value="DUF6272"/>
</dbReference>
<dbReference type="NCBIfam" id="NF038262">
    <property type="entry name" value="SiaB_fam_kinase"/>
    <property type="match status" value="1"/>
</dbReference>